<gene>
    <name evidence="2" type="ORF">NCTC10485_00988</name>
</gene>
<feature type="signal peptide" evidence="1">
    <location>
        <begin position="1"/>
        <end position="26"/>
    </location>
</feature>
<dbReference type="RefSeq" id="WP_126332698.1">
    <property type="nucleotide sequence ID" value="NZ_AP022604.1"/>
</dbReference>
<name>A0A448I1J2_MYCCI</name>
<protein>
    <recommendedName>
        <fullName evidence="4">PASTA domain-containing protein</fullName>
    </recommendedName>
</protein>
<reference evidence="2 3" key="1">
    <citation type="submission" date="2018-12" db="EMBL/GenBank/DDBJ databases">
        <authorList>
            <consortium name="Pathogen Informatics"/>
        </authorList>
    </citation>
    <scope>NUCLEOTIDE SEQUENCE [LARGE SCALE GENOMIC DNA]</scope>
    <source>
        <strain evidence="2 3">NCTC10485</strain>
    </source>
</reference>
<keyword evidence="1" id="KW-0732">Signal</keyword>
<evidence type="ECO:0000256" key="1">
    <source>
        <dbReference type="SAM" id="SignalP"/>
    </source>
</evidence>
<evidence type="ECO:0000313" key="2">
    <source>
        <dbReference type="EMBL" id="VEG46223.1"/>
    </source>
</evidence>
<dbReference type="OrthoDB" id="4762505at2"/>
<dbReference type="AlphaFoldDB" id="A0A448I1J2"/>
<keyword evidence="3" id="KW-1185">Reference proteome</keyword>
<evidence type="ECO:0000313" key="3">
    <source>
        <dbReference type="Proteomes" id="UP000282551"/>
    </source>
</evidence>
<feature type="chain" id="PRO_5019451700" description="PASTA domain-containing protein" evidence="1">
    <location>
        <begin position="27"/>
        <end position="95"/>
    </location>
</feature>
<organism evidence="2 3">
    <name type="scientific">Mycolicibacterium chitae</name>
    <name type="common">Mycobacterium chitae</name>
    <dbReference type="NCBI Taxonomy" id="1792"/>
    <lineage>
        <taxon>Bacteria</taxon>
        <taxon>Bacillati</taxon>
        <taxon>Actinomycetota</taxon>
        <taxon>Actinomycetes</taxon>
        <taxon>Mycobacteriales</taxon>
        <taxon>Mycobacteriaceae</taxon>
        <taxon>Mycolicibacterium</taxon>
    </lineage>
</organism>
<sequence>MRILSATAATIVGLSAALLSAPAAGADESAADVIADLRGQGYNVVVDRMGTGSLDRCVVTDVRNPTQIERMRIAIDDDAPTPTRQTITVSLNCTG</sequence>
<evidence type="ECO:0008006" key="4">
    <source>
        <dbReference type="Google" id="ProtNLM"/>
    </source>
</evidence>
<dbReference type="EMBL" id="LR134355">
    <property type="protein sequence ID" value="VEG46223.1"/>
    <property type="molecule type" value="Genomic_DNA"/>
</dbReference>
<proteinExistence type="predicted"/>
<dbReference type="Proteomes" id="UP000282551">
    <property type="component" value="Chromosome"/>
</dbReference>
<accession>A0A448I1J2</accession>